<keyword evidence="4 7" id="KW-0067">ATP-binding</keyword>
<evidence type="ECO:0000256" key="3">
    <source>
        <dbReference type="ARBA" id="ARBA00022741"/>
    </source>
</evidence>
<dbReference type="GO" id="GO:0005524">
    <property type="term" value="F:ATP binding"/>
    <property type="evidence" value="ECO:0007669"/>
    <property type="project" value="UniProtKB-KW"/>
</dbReference>
<proteinExistence type="inferred from homology"/>
<organism evidence="7 8">
    <name type="scientific">Nitratireductor kimnyeongensis</name>
    <dbReference type="NCBI Taxonomy" id="430679"/>
    <lineage>
        <taxon>Bacteria</taxon>
        <taxon>Pseudomonadati</taxon>
        <taxon>Pseudomonadota</taxon>
        <taxon>Alphaproteobacteria</taxon>
        <taxon>Hyphomicrobiales</taxon>
        <taxon>Phyllobacteriaceae</taxon>
        <taxon>Nitratireductor</taxon>
    </lineage>
</organism>
<evidence type="ECO:0000313" key="8">
    <source>
        <dbReference type="Proteomes" id="UP001596107"/>
    </source>
</evidence>
<dbReference type="Pfam" id="PF00005">
    <property type="entry name" value="ABC_tran"/>
    <property type="match status" value="1"/>
</dbReference>
<keyword evidence="2" id="KW-0813">Transport</keyword>
<gene>
    <name evidence="7" type="ORF">ACFPOD_04625</name>
</gene>
<dbReference type="InterPro" id="IPR052156">
    <property type="entry name" value="BCAA_Transport_ATP-bd_LivF"/>
</dbReference>
<accession>A0ABW0T4S5</accession>
<protein>
    <submittedName>
        <fullName evidence="7">ABC transporter ATP-binding protein</fullName>
    </submittedName>
</protein>
<evidence type="ECO:0000256" key="4">
    <source>
        <dbReference type="ARBA" id="ARBA00022840"/>
    </source>
</evidence>
<dbReference type="InterPro" id="IPR003593">
    <property type="entry name" value="AAA+_ATPase"/>
</dbReference>
<dbReference type="InterPro" id="IPR027417">
    <property type="entry name" value="P-loop_NTPase"/>
</dbReference>
<dbReference type="InterPro" id="IPR003439">
    <property type="entry name" value="ABC_transporter-like_ATP-bd"/>
</dbReference>
<evidence type="ECO:0000259" key="6">
    <source>
        <dbReference type="PROSITE" id="PS50893"/>
    </source>
</evidence>
<dbReference type="RefSeq" id="WP_223019818.1">
    <property type="nucleotide sequence ID" value="NZ_CP078143.1"/>
</dbReference>
<dbReference type="PANTHER" id="PTHR43820:SF4">
    <property type="entry name" value="HIGH-AFFINITY BRANCHED-CHAIN AMINO ACID TRANSPORT ATP-BINDING PROTEIN LIVF"/>
    <property type="match status" value="1"/>
</dbReference>
<dbReference type="Gene3D" id="3.40.50.300">
    <property type="entry name" value="P-loop containing nucleotide triphosphate hydrolases"/>
    <property type="match status" value="1"/>
</dbReference>
<evidence type="ECO:0000256" key="1">
    <source>
        <dbReference type="ARBA" id="ARBA00005417"/>
    </source>
</evidence>
<evidence type="ECO:0000256" key="5">
    <source>
        <dbReference type="ARBA" id="ARBA00022970"/>
    </source>
</evidence>
<keyword evidence="8" id="KW-1185">Reference proteome</keyword>
<sequence>MLNIEGLGAGYGKMTILHGLSLSLHPRTATVILGPNGVGKTTLCRTVSGLIRATRGRISFEGRDITGASPAARVRAGIVQVPEGRQVFPDLTVRENLRLGAFVHGMPDQDAFDRIYALFPILLQRQSQKAGLLSGGEQQMLALARALMTRPRVLLLDEPSQGLAPMAVELIGHAIKQVAESGVTVLMVEQNLKLAEMVAQRVAIMEHGACTLEGPANEVLSSDAVQNAYLGKKR</sequence>
<name>A0ABW0T4S5_9HYPH</name>
<dbReference type="SMART" id="SM00382">
    <property type="entry name" value="AAA"/>
    <property type="match status" value="1"/>
</dbReference>
<dbReference type="InterPro" id="IPR017871">
    <property type="entry name" value="ABC_transporter-like_CS"/>
</dbReference>
<dbReference type="Proteomes" id="UP001596107">
    <property type="component" value="Unassembled WGS sequence"/>
</dbReference>
<dbReference type="EMBL" id="JBHSNB010000001">
    <property type="protein sequence ID" value="MFC5584386.1"/>
    <property type="molecule type" value="Genomic_DNA"/>
</dbReference>
<dbReference type="SUPFAM" id="SSF52540">
    <property type="entry name" value="P-loop containing nucleoside triphosphate hydrolases"/>
    <property type="match status" value="1"/>
</dbReference>
<comment type="similarity">
    <text evidence="1">Belongs to the ABC transporter superfamily.</text>
</comment>
<evidence type="ECO:0000313" key="7">
    <source>
        <dbReference type="EMBL" id="MFC5584386.1"/>
    </source>
</evidence>
<keyword evidence="3" id="KW-0547">Nucleotide-binding</keyword>
<reference evidence="8" key="1">
    <citation type="journal article" date="2019" name="Int. J. Syst. Evol. Microbiol.">
        <title>The Global Catalogue of Microorganisms (GCM) 10K type strain sequencing project: providing services to taxonomists for standard genome sequencing and annotation.</title>
        <authorList>
            <consortium name="The Broad Institute Genomics Platform"/>
            <consortium name="The Broad Institute Genome Sequencing Center for Infectious Disease"/>
            <person name="Wu L."/>
            <person name="Ma J."/>
        </authorList>
    </citation>
    <scope>NUCLEOTIDE SEQUENCE [LARGE SCALE GENOMIC DNA]</scope>
    <source>
        <strain evidence="8">JCM 3366</strain>
    </source>
</reference>
<dbReference type="PROSITE" id="PS50893">
    <property type="entry name" value="ABC_TRANSPORTER_2"/>
    <property type="match status" value="1"/>
</dbReference>
<dbReference type="PANTHER" id="PTHR43820">
    <property type="entry name" value="HIGH-AFFINITY BRANCHED-CHAIN AMINO ACID TRANSPORT ATP-BINDING PROTEIN LIVF"/>
    <property type="match status" value="1"/>
</dbReference>
<evidence type="ECO:0000256" key="2">
    <source>
        <dbReference type="ARBA" id="ARBA00022448"/>
    </source>
</evidence>
<feature type="domain" description="ABC transporter" evidence="6">
    <location>
        <begin position="2"/>
        <end position="232"/>
    </location>
</feature>
<dbReference type="CDD" id="cd03224">
    <property type="entry name" value="ABC_TM1139_LivF_branched"/>
    <property type="match status" value="1"/>
</dbReference>
<dbReference type="PROSITE" id="PS00211">
    <property type="entry name" value="ABC_TRANSPORTER_1"/>
    <property type="match status" value="1"/>
</dbReference>
<comment type="caution">
    <text evidence="7">The sequence shown here is derived from an EMBL/GenBank/DDBJ whole genome shotgun (WGS) entry which is preliminary data.</text>
</comment>
<keyword evidence="5" id="KW-0029">Amino-acid transport</keyword>